<evidence type="ECO:0000259" key="6">
    <source>
        <dbReference type="Pfam" id="PF07669"/>
    </source>
</evidence>
<reference evidence="7" key="1">
    <citation type="submission" date="2019-11" db="EMBL/GenBank/DDBJ databases">
        <authorList>
            <person name="Feng L."/>
        </authorList>
    </citation>
    <scope>NUCLEOTIDE SEQUENCE</scope>
    <source>
        <strain evidence="7">AcaccaeLFYP115</strain>
    </source>
</reference>
<evidence type="ECO:0000256" key="3">
    <source>
        <dbReference type="ARBA" id="ARBA00022679"/>
    </source>
</evidence>
<organism evidence="7">
    <name type="scientific">Anaerostipes caccae</name>
    <dbReference type="NCBI Taxonomy" id="105841"/>
    <lineage>
        <taxon>Bacteria</taxon>
        <taxon>Bacillati</taxon>
        <taxon>Bacillota</taxon>
        <taxon>Clostridia</taxon>
        <taxon>Lachnospirales</taxon>
        <taxon>Lachnospiraceae</taxon>
        <taxon>Anaerostipes</taxon>
    </lineage>
</organism>
<evidence type="ECO:0000256" key="1">
    <source>
        <dbReference type="ARBA" id="ARBA00011900"/>
    </source>
</evidence>
<protein>
    <recommendedName>
        <fullName evidence="1">site-specific DNA-methyltransferase (adenine-specific)</fullName>
        <ecNumber evidence="1">2.1.1.72</ecNumber>
    </recommendedName>
</protein>
<dbReference type="SUPFAM" id="SSF53335">
    <property type="entry name" value="S-adenosyl-L-methionine-dependent methyltransferases"/>
    <property type="match status" value="1"/>
</dbReference>
<evidence type="ECO:0000256" key="4">
    <source>
        <dbReference type="ARBA" id="ARBA00022691"/>
    </source>
</evidence>
<dbReference type="Gene3D" id="3.40.50.150">
    <property type="entry name" value="Vaccinia Virus protein VP39"/>
    <property type="match status" value="1"/>
</dbReference>
<dbReference type="InterPro" id="IPR050953">
    <property type="entry name" value="N4_N6_ade-DNA_methylase"/>
</dbReference>
<dbReference type="PANTHER" id="PTHR33841:SF1">
    <property type="entry name" value="DNA METHYLTRANSFERASE A"/>
    <property type="match status" value="1"/>
</dbReference>
<dbReference type="GO" id="GO:0009007">
    <property type="term" value="F:site-specific DNA-methyltransferase (adenine-specific) activity"/>
    <property type="evidence" value="ECO:0007669"/>
    <property type="project" value="UniProtKB-EC"/>
</dbReference>
<dbReference type="PANTHER" id="PTHR33841">
    <property type="entry name" value="DNA METHYLTRANSFERASE YEEA-RELATED"/>
    <property type="match status" value="1"/>
</dbReference>
<dbReference type="EMBL" id="CACRSQ010000007">
    <property type="protein sequence ID" value="VYT23136.1"/>
    <property type="molecule type" value="Genomic_DNA"/>
</dbReference>
<comment type="catalytic activity">
    <reaction evidence="5">
        <text>a 2'-deoxyadenosine in DNA + S-adenosyl-L-methionine = an N(6)-methyl-2'-deoxyadenosine in DNA + S-adenosyl-L-homocysteine + H(+)</text>
        <dbReference type="Rhea" id="RHEA:15197"/>
        <dbReference type="Rhea" id="RHEA-COMP:12418"/>
        <dbReference type="Rhea" id="RHEA-COMP:12419"/>
        <dbReference type="ChEBI" id="CHEBI:15378"/>
        <dbReference type="ChEBI" id="CHEBI:57856"/>
        <dbReference type="ChEBI" id="CHEBI:59789"/>
        <dbReference type="ChEBI" id="CHEBI:90615"/>
        <dbReference type="ChEBI" id="CHEBI:90616"/>
        <dbReference type="EC" id="2.1.1.72"/>
    </reaction>
</comment>
<dbReference type="GO" id="GO:0003676">
    <property type="term" value="F:nucleic acid binding"/>
    <property type="evidence" value="ECO:0007669"/>
    <property type="project" value="InterPro"/>
</dbReference>
<proteinExistence type="predicted"/>
<dbReference type="Pfam" id="PF07669">
    <property type="entry name" value="Eco57I"/>
    <property type="match status" value="1"/>
</dbReference>
<evidence type="ECO:0000313" key="7">
    <source>
        <dbReference type="EMBL" id="VYT23136.1"/>
    </source>
</evidence>
<dbReference type="GO" id="GO:0032259">
    <property type="term" value="P:methylation"/>
    <property type="evidence" value="ECO:0007669"/>
    <property type="project" value="UniProtKB-KW"/>
</dbReference>
<name>A0A6N2V840_9FIRM</name>
<accession>A0A6N2V840</accession>
<dbReference type="PROSITE" id="PS00092">
    <property type="entry name" value="N6_MTASE"/>
    <property type="match status" value="1"/>
</dbReference>
<dbReference type="InterPro" id="IPR029063">
    <property type="entry name" value="SAM-dependent_MTases_sf"/>
</dbReference>
<dbReference type="InterPro" id="IPR011639">
    <property type="entry name" value="MethylTrfase_TaqI-like_dom"/>
</dbReference>
<dbReference type="PRINTS" id="PR00507">
    <property type="entry name" value="N12N6MTFRASE"/>
</dbReference>
<dbReference type="EC" id="2.1.1.72" evidence="1"/>
<dbReference type="InterPro" id="IPR002052">
    <property type="entry name" value="DNA_methylase_N6_adenine_CS"/>
</dbReference>
<dbReference type="RefSeq" id="WP_006567870.1">
    <property type="nucleotide sequence ID" value="NZ_BAABZP010000001.1"/>
</dbReference>
<gene>
    <name evidence="7" type="primary">paeR7IM</name>
    <name evidence="7" type="ORF">ACLFYP115_02167</name>
</gene>
<evidence type="ECO:0000256" key="2">
    <source>
        <dbReference type="ARBA" id="ARBA00022603"/>
    </source>
</evidence>
<keyword evidence="4" id="KW-0949">S-adenosyl-L-methionine</keyword>
<keyword evidence="3 7" id="KW-0808">Transferase</keyword>
<dbReference type="GO" id="GO:0006304">
    <property type="term" value="P:DNA modification"/>
    <property type="evidence" value="ECO:0007669"/>
    <property type="project" value="InterPro"/>
</dbReference>
<feature type="domain" description="Type II methyltransferase M.TaqI-like" evidence="6">
    <location>
        <begin position="75"/>
        <end position="211"/>
    </location>
</feature>
<dbReference type="AlphaFoldDB" id="A0A6N2V840"/>
<sequence>MNKKCQVFTPADYVEELLDSVGYTENLYGKRILENSCGDGNILVAVVQRYIDDCNRQELSKEQIRAGLANDICAIEIDKEQYEKCICNLNNVLKLNDLQSIKWNFYNNDYFQIDDVGKFQFVVGNPPYITYKEMKKDQQTFLKNKFKSCRKGKFDYCYAFIEKSIDCLVEDGEMAYLIPSSIFKTVFGENLREYIKPYIKEIHDFTQAKMFNNALVKSAIMVLSKNNKNANLLYKDIAAGIEIIIDKINLDKKWFFSNDAIPGTRRFGDYFQVSHVVATLLNEAYVLKKENYIELDGYYQVNGVNIEKAVVRETATPRSKRYKKIEKIIFPYSYDKGKLVKYSQNDFISNFPGAFQYLDGFREQLDKRESDKNAKWFEYGRSQALATLNHRKLLVSTVITDTVSVYPLDKKCIPYAGMYIITRKRNQLYKLDDAKTILESDEFMQYVKKVGIHISGSSLRITSKDIEEYRF</sequence>
<evidence type="ECO:0000256" key="5">
    <source>
        <dbReference type="ARBA" id="ARBA00047942"/>
    </source>
</evidence>
<keyword evidence="2 7" id="KW-0489">Methyltransferase</keyword>